<gene>
    <name evidence="1" type="ORF">MMUR_00090</name>
</gene>
<evidence type="ECO:0000313" key="1">
    <source>
        <dbReference type="EMBL" id="GFG55873.1"/>
    </source>
</evidence>
<dbReference type="RefSeq" id="WP_193487800.1">
    <property type="nucleotide sequence ID" value="NZ_BAAAMC010000079.1"/>
</dbReference>
<dbReference type="SUPFAM" id="SSF88659">
    <property type="entry name" value="Sigma3 and sigma4 domains of RNA polymerase sigma factors"/>
    <property type="match status" value="1"/>
</dbReference>
<proteinExistence type="predicted"/>
<name>A0A7I9WDS9_9MYCO</name>
<reference evidence="1 2" key="1">
    <citation type="journal article" date="2019" name="Emerg. Microbes Infect.">
        <title>Comprehensive subspecies identification of 175 nontuberculous mycobacteria species based on 7547 genomic profiles.</title>
        <authorList>
            <person name="Matsumoto Y."/>
            <person name="Kinjo T."/>
            <person name="Motooka D."/>
            <person name="Nabeya D."/>
            <person name="Jung N."/>
            <person name="Uechi K."/>
            <person name="Horii T."/>
            <person name="Iida T."/>
            <person name="Fujita J."/>
            <person name="Nakamura S."/>
        </authorList>
    </citation>
    <scope>NUCLEOTIDE SEQUENCE [LARGE SCALE GENOMIC DNA]</scope>
    <source>
        <strain evidence="1 2">JCM 13392</strain>
    </source>
</reference>
<comment type="caution">
    <text evidence="1">The sequence shown here is derived from an EMBL/GenBank/DDBJ whole genome shotgun (WGS) entry which is preliminary data.</text>
</comment>
<evidence type="ECO:0000313" key="2">
    <source>
        <dbReference type="Proteomes" id="UP000465241"/>
    </source>
</evidence>
<dbReference type="Proteomes" id="UP000465241">
    <property type="component" value="Unassembled WGS sequence"/>
</dbReference>
<protein>
    <submittedName>
        <fullName evidence="1">Putative transcriptional rgulator</fullName>
    </submittedName>
</protein>
<organism evidence="1 2">
    <name type="scientific">Mycolicibacterium murale</name>
    <dbReference type="NCBI Taxonomy" id="182220"/>
    <lineage>
        <taxon>Bacteria</taxon>
        <taxon>Bacillati</taxon>
        <taxon>Actinomycetota</taxon>
        <taxon>Actinomycetes</taxon>
        <taxon>Mycobacteriales</taxon>
        <taxon>Mycobacteriaceae</taxon>
        <taxon>Mycolicibacterium</taxon>
    </lineage>
</organism>
<keyword evidence="2" id="KW-1185">Reference proteome</keyword>
<accession>A0A7I9WDS9</accession>
<sequence>MDSDRDKSSCSAVPQAAAGSAIDDWLQTEHVPLAEQVDRLAADSELYRHLKLQRFDGPDYDYFETVLARYGQAVIAGWIHQGTIETKCREKRLRHVPRLEGVKFSADDIDEIVLETVAEALYFFRDRVLAIGLWDASKGASLRTYFIGQCLIRFVAVTNRWLQEQAADVLGIEDDVRQNEVVAATDVEANVINALAAHQALQHVSRADARVALRLQARGYSLREISKHPGRTEKAVESMIGHAKRQIRQKTTGTESA</sequence>
<dbReference type="InterPro" id="IPR013324">
    <property type="entry name" value="RNA_pol_sigma_r3/r4-like"/>
</dbReference>
<dbReference type="EMBL" id="BLKT01000001">
    <property type="protein sequence ID" value="GFG55873.1"/>
    <property type="molecule type" value="Genomic_DNA"/>
</dbReference>
<dbReference type="AlphaFoldDB" id="A0A7I9WDS9"/>